<evidence type="ECO:0000313" key="1">
    <source>
        <dbReference type="EMBL" id="CEM38680.1"/>
    </source>
</evidence>
<proteinExistence type="predicted"/>
<keyword evidence="2" id="KW-1185">Reference proteome</keyword>
<dbReference type="Proteomes" id="UP000041254">
    <property type="component" value="Unassembled WGS sequence"/>
</dbReference>
<evidence type="ECO:0000313" key="2">
    <source>
        <dbReference type="Proteomes" id="UP000041254"/>
    </source>
</evidence>
<protein>
    <submittedName>
        <fullName evidence="1">Uncharacterized protein</fullName>
    </submittedName>
</protein>
<dbReference type="InParanoid" id="A0A0G4H4U5"/>
<accession>A0A0G4H4U5</accession>
<gene>
    <name evidence="1" type="ORF">Vbra_134</name>
</gene>
<sequence length="118" mass="12657">MRSLLVAAGGTGGAAGGPSRDAELLLGTIVVLMVVGLLVRKHVLVHFDVSLHDELTIIREPHHITILRVGVEADEDTQLRPWTQLAPLVLALTHIGSCAECADMPDAWRVAVFAAKHQ</sequence>
<dbReference type="AlphaFoldDB" id="A0A0G4H4U5"/>
<name>A0A0G4H4U5_VITBC</name>
<organism evidence="1 2">
    <name type="scientific">Vitrella brassicaformis (strain CCMP3155)</name>
    <dbReference type="NCBI Taxonomy" id="1169540"/>
    <lineage>
        <taxon>Eukaryota</taxon>
        <taxon>Sar</taxon>
        <taxon>Alveolata</taxon>
        <taxon>Colpodellida</taxon>
        <taxon>Vitrellaceae</taxon>
        <taxon>Vitrella</taxon>
    </lineage>
</organism>
<reference evidence="1 2" key="1">
    <citation type="submission" date="2014-11" db="EMBL/GenBank/DDBJ databases">
        <authorList>
            <person name="Zhu J."/>
            <person name="Qi W."/>
            <person name="Song R."/>
        </authorList>
    </citation>
    <scope>NUCLEOTIDE SEQUENCE [LARGE SCALE GENOMIC DNA]</scope>
</reference>
<dbReference type="VEuPathDB" id="CryptoDB:Vbra_134"/>
<dbReference type="EMBL" id="CDMY01000998">
    <property type="protein sequence ID" value="CEM38680.1"/>
    <property type="molecule type" value="Genomic_DNA"/>
</dbReference>